<evidence type="ECO:0000313" key="3">
    <source>
        <dbReference type="Proteomes" id="UP000553343"/>
    </source>
</evidence>
<reference evidence="2 3" key="1">
    <citation type="submission" date="2020-06" db="EMBL/GenBank/DDBJ databases">
        <title>High-quality draft genome of sulfate reducer Desulfobacter latus type strain AcrS2 isolated from marine sediment.</title>
        <authorList>
            <person name="Hoppe M."/>
            <person name="Larsen C.K."/>
            <person name="Marshall I.P.G."/>
            <person name="Schramm A."/>
            <person name="Marietou A.G."/>
        </authorList>
    </citation>
    <scope>NUCLEOTIDE SEQUENCE [LARGE SCALE GENOMIC DNA]</scope>
    <source>
        <strain evidence="2 3">AcRS2</strain>
    </source>
</reference>
<dbReference type="PANTHER" id="PTHR21180">
    <property type="entry name" value="ENDONUCLEASE/EXONUCLEASE/PHOSPHATASE FAMILY DOMAIN-CONTAINING PROTEIN 1"/>
    <property type="match status" value="1"/>
</dbReference>
<comment type="caution">
    <text evidence="2">The sequence shown here is derived from an EMBL/GenBank/DDBJ whole genome shotgun (WGS) entry which is preliminary data.</text>
</comment>
<feature type="chain" id="PRO_5032529026" evidence="1">
    <location>
        <begin position="27"/>
        <end position="93"/>
    </location>
</feature>
<dbReference type="SUPFAM" id="SSF47781">
    <property type="entry name" value="RuvA domain 2-like"/>
    <property type="match status" value="1"/>
</dbReference>
<dbReference type="InterPro" id="IPR051675">
    <property type="entry name" value="Endo/Exo/Phosphatase_dom_1"/>
</dbReference>
<keyword evidence="3" id="KW-1185">Reference proteome</keyword>
<dbReference type="EMBL" id="JACADJ010000055">
    <property type="protein sequence ID" value="NWH06028.1"/>
    <property type="molecule type" value="Genomic_DNA"/>
</dbReference>
<dbReference type="GO" id="GO:0015627">
    <property type="term" value="C:type II protein secretion system complex"/>
    <property type="evidence" value="ECO:0007669"/>
    <property type="project" value="TreeGrafter"/>
</dbReference>
<dbReference type="RefSeq" id="WP_178367482.1">
    <property type="nucleotide sequence ID" value="NZ_JACADJ010000055.1"/>
</dbReference>
<organism evidence="2 3">
    <name type="scientific">Desulfobacter latus</name>
    <dbReference type="NCBI Taxonomy" id="2292"/>
    <lineage>
        <taxon>Bacteria</taxon>
        <taxon>Pseudomonadati</taxon>
        <taxon>Thermodesulfobacteriota</taxon>
        <taxon>Desulfobacteria</taxon>
        <taxon>Desulfobacterales</taxon>
        <taxon>Desulfobacteraceae</taxon>
        <taxon>Desulfobacter</taxon>
    </lineage>
</organism>
<dbReference type="Pfam" id="PF12836">
    <property type="entry name" value="HHH_3"/>
    <property type="match status" value="1"/>
</dbReference>
<evidence type="ECO:0000313" key="2">
    <source>
        <dbReference type="EMBL" id="NWH06028.1"/>
    </source>
</evidence>
<feature type="signal peptide" evidence="1">
    <location>
        <begin position="1"/>
        <end position="26"/>
    </location>
</feature>
<keyword evidence="1" id="KW-0732">Signal</keyword>
<dbReference type="Gene3D" id="1.10.150.320">
    <property type="entry name" value="Photosystem II 12 kDa extrinsic protein"/>
    <property type="match status" value="1"/>
</dbReference>
<accession>A0A850TBJ7</accession>
<protein>
    <submittedName>
        <fullName evidence="2">Helix-hairpin-helix domain-containing protein</fullName>
    </submittedName>
</protein>
<dbReference type="InterPro" id="IPR010994">
    <property type="entry name" value="RuvA_2-like"/>
</dbReference>
<dbReference type="AlphaFoldDB" id="A0A850TBJ7"/>
<name>A0A850TBJ7_9BACT</name>
<proteinExistence type="predicted"/>
<gene>
    <name evidence="2" type="ORF">HXW94_13695</name>
</gene>
<dbReference type="Proteomes" id="UP000553343">
    <property type="component" value="Unassembled WGS sequence"/>
</dbReference>
<evidence type="ECO:0000256" key="1">
    <source>
        <dbReference type="SAM" id="SignalP"/>
    </source>
</evidence>
<sequence>MEKKLKRSFCILVCMMVTLCALPAMADAMKVNINTAPKAQLTTLKYVGDVIADRIIEFRKSTPFTNIEDIMKVKGIGPKIFEVNKDQICVQDM</sequence>
<dbReference type="GO" id="GO:0015628">
    <property type="term" value="P:protein secretion by the type II secretion system"/>
    <property type="evidence" value="ECO:0007669"/>
    <property type="project" value="TreeGrafter"/>
</dbReference>
<dbReference type="PANTHER" id="PTHR21180:SF32">
    <property type="entry name" value="ENDONUCLEASE_EXONUCLEASE_PHOSPHATASE FAMILY DOMAIN-CONTAINING PROTEIN 1"/>
    <property type="match status" value="1"/>
</dbReference>